<dbReference type="Proteomes" id="UP000808146">
    <property type="component" value="Unassembled WGS sequence"/>
</dbReference>
<dbReference type="EMBL" id="JADKBR010000026">
    <property type="protein sequence ID" value="MBK8892257.1"/>
    <property type="molecule type" value="Genomic_DNA"/>
</dbReference>
<keyword evidence="1" id="KW-0472">Membrane</keyword>
<dbReference type="CDD" id="cd01949">
    <property type="entry name" value="GGDEF"/>
    <property type="match status" value="1"/>
</dbReference>
<evidence type="ECO:0000313" key="4">
    <source>
        <dbReference type="Proteomes" id="UP000808146"/>
    </source>
</evidence>
<reference evidence="3" key="1">
    <citation type="submission" date="2020-10" db="EMBL/GenBank/DDBJ databases">
        <title>Connecting structure to function with the recovery of over 1000 high-quality activated sludge metagenome-assembled genomes encoding full-length rRNA genes using long-read sequencing.</title>
        <authorList>
            <person name="Singleton C.M."/>
            <person name="Petriglieri F."/>
            <person name="Kristensen J.M."/>
            <person name="Kirkegaard R.H."/>
            <person name="Michaelsen T.Y."/>
            <person name="Andersen M.H."/>
            <person name="Karst S.M."/>
            <person name="Dueholm M.S."/>
            <person name="Nielsen P.H."/>
            <person name="Albertsen M."/>
        </authorList>
    </citation>
    <scope>NUCLEOTIDE SEQUENCE</scope>
    <source>
        <strain evidence="3">OdNE_18-Q3-R46-58_BAT3C.305</strain>
    </source>
</reference>
<dbReference type="Gene3D" id="3.30.70.270">
    <property type="match status" value="1"/>
</dbReference>
<name>A0A9D7LY11_9RHOO</name>
<dbReference type="AlphaFoldDB" id="A0A9D7LY11"/>
<dbReference type="SUPFAM" id="SSF55073">
    <property type="entry name" value="Nucleotide cyclase"/>
    <property type="match status" value="1"/>
</dbReference>
<dbReference type="PROSITE" id="PS50887">
    <property type="entry name" value="GGDEF"/>
    <property type="match status" value="1"/>
</dbReference>
<gene>
    <name evidence="3" type="ORF">IPN75_18790</name>
</gene>
<feature type="transmembrane region" description="Helical" evidence="1">
    <location>
        <begin position="140"/>
        <end position="160"/>
    </location>
</feature>
<dbReference type="InterPro" id="IPR000160">
    <property type="entry name" value="GGDEF_dom"/>
</dbReference>
<keyword evidence="1" id="KW-0812">Transmembrane</keyword>
<feature type="domain" description="GGDEF" evidence="2">
    <location>
        <begin position="244"/>
        <end position="380"/>
    </location>
</feature>
<evidence type="ECO:0000259" key="2">
    <source>
        <dbReference type="PROSITE" id="PS50887"/>
    </source>
</evidence>
<organism evidence="3 4">
    <name type="scientific">Candidatus Dechloromonas phosphorivorans</name>
    <dbReference type="NCBI Taxonomy" id="2899244"/>
    <lineage>
        <taxon>Bacteria</taxon>
        <taxon>Pseudomonadati</taxon>
        <taxon>Pseudomonadota</taxon>
        <taxon>Betaproteobacteria</taxon>
        <taxon>Rhodocyclales</taxon>
        <taxon>Azonexaceae</taxon>
        <taxon>Dechloromonas</taxon>
    </lineage>
</organism>
<evidence type="ECO:0000313" key="3">
    <source>
        <dbReference type="EMBL" id="MBK8892257.1"/>
    </source>
</evidence>
<dbReference type="FunFam" id="3.30.70.270:FF:000001">
    <property type="entry name" value="Diguanylate cyclase domain protein"/>
    <property type="match status" value="1"/>
</dbReference>
<accession>A0A9D7LY11</accession>
<comment type="caution">
    <text evidence="3">The sequence shown here is derived from an EMBL/GenBank/DDBJ whole genome shotgun (WGS) entry which is preliminary data.</text>
</comment>
<dbReference type="NCBIfam" id="TIGR00254">
    <property type="entry name" value="GGDEF"/>
    <property type="match status" value="1"/>
</dbReference>
<protein>
    <submittedName>
        <fullName evidence="3">GGDEF domain-containing protein</fullName>
    </submittedName>
</protein>
<dbReference type="InterPro" id="IPR043128">
    <property type="entry name" value="Rev_trsase/Diguanyl_cyclase"/>
</dbReference>
<evidence type="ECO:0000256" key="1">
    <source>
        <dbReference type="SAM" id="Phobius"/>
    </source>
</evidence>
<feature type="transmembrane region" description="Helical" evidence="1">
    <location>
        <begin position="94"/>
        <end position="113"/>
    </location>
</feature>
<dbReference type="GO" id="GO:0003824">
    <property type="term" value="F:catalytic activity"/>
    <property type="evidence" value="ECO:0007669"/>
    <property type="project" value="UniProtKB-ARBA"/>
</dbReference>
<dbReference type="InterPro" id="IPR052163">
    <property type="entry name" value="DGC-Regulatory_Protein"/>
</dbReference>
<feature type="transmembrane region" description="Helical" evidence="1">
    <location>
        <begin position="172"/>
        <end position="189"/>
    </location>
</feature>
<feature type="transmembrane region" description="Helical" evidence="1">
    <location>
        <begin position="36"/>
        <end position="55"/>
    </location>
</feature>
<proteinExistence type="predicted"/>
<sequence length="380" mass="42601">MLNLLNPLTLRFRDADTERAFASQLVERLRVQGRTAILVGTLIYLISNLLDGWLVPVEHQMTAWVLRLSALAYVSLVFLLTFRPAFKRFNQLPLGSTGLVVSGSLIGILYYLPLEATQYFYPCLILSTVYTYNFIGTRFIYALVINLIVLISYNLILGGLRDFPAGMLVDHNFFILSANLIGGCAGYLSEYQRRLLFVRETELDRERRHHLQRSLHDRLTGLPNRELLEDRIAQLVARARRGGATHVGLFVDLDGFKQINDRLGHDRGDTVLREVARRLQAAVRQTDTVSRLGGDEFFVLAHDIDSEDRAAQLAEKLLAAIGEPVADVPQAGRLGASIGICLFSREGRSPESPEQIIRAADQAMYQAKAAGKHRHAFARS</sequence>
<feature type="transmembrane region" description="Helical" evidence="1">
    <location>
        <begin position="61"/>
        <end position="82"/>
    </location>
</feature>
<keyword evidence="1" id="KW-1133">Transmembrane helix</keyword>
<dbReference type="SMART" id="SM00267">
    <property type="entry name" value="GGDEF"/>
    <property type="match status" value="1"/>
</dbReference>
<dbReference type="Pfam" id="PF00990">
    <property type="entry name" value="GGDEF"/>
    <property type="match status" value="1"/>
</dbReference>
<dbReference type="InterPro" id="IPR029787">
    <property type="entry name" value="Nucleotide_cyclase"/>
</dbReference>
<dbReference type="PANTHER" id="PTHR46663">
    <property type="entry name" value="DIGUANYLATE CYCLASE DGCT-RELATED"/>
    <property type="match status" value="1"/>
</dbReference>
<dbReference type="PANTHER" id="PTHR46663:SF2">
    <property type="entry name" value="GGDEF DOMAIN-CONTAINING PROTEIN"/>
    <property type="match status" value="1"/>
</dbReference>